<dbReference type="OrthoDB" id="185373at2759"/>
<gene>
    <name evidence="7" type="ORF">DL546_006419</name>
</gene>
<sequence>MSLGVRLSWRSPKNHLGCSLISTDVLSARRSHNPSSRATATLLRNHDRRLITSTAPSRRPANELIQDSKLPLASTVRDGEPKKDASQHGLLPPRPLTFIERLARIPMLPENNQESILVRPMMRYPNQRETKVHAYKVHQDQKAQELHDELQKVTRARLPDWRKLLGDMMLATPLYLNGVVEVHIPPQQAHLFLGSGRDGSLLSDIRSRTGSNMELESRPRQDGSAVLRISGPRSAIDQAVTDIVKITKAVKVVLLDTSAETVLHNGLANEELAQPSAPEEQRASSVAPVDDGADAQAHVHGDSIERQPTSSLPVIAVPHTRYSIRSRKPIYLQTKANEIAKPASWTRESFEEYVFTLTHGIMPNSLARRLYPEGTSHREEVTKQLHRVFNDPATRESQSSPAFKMALKYMSQQGPGSRPDTRALFVRMESRGMDMDTSVFNILAADCVNQRDLRNFASCIYLLLQRGLEPNFRTWLLFLKLIENEQVKRYILQVMHSRNLLSDPRHLAIVALIMAPYDAERAVRQGWHLPTFLSSQKQLYGPNWLSHHVSHRTLDRVMDVLLKHSKFSEAEELIDYMIQHPMLRPDVVTLNTYLHHAKNQKKARSAADMLLRLGEHRILPDSISLDHLFTLFRQMDRPHCLDVIWQYSLLTAKTQYHMRNRIGGLFHKGFEGNWNTELPDFKSLSKSEQVEAATFTLLLSTAERMLHTPIETDKDLVKKLVGQAHMMRSEGWVPTAGGLGEALNEAMERDFRFREGLGKGEWVVEGVRVSSKKGLGSKEWSAEQERKLLEDTFVEEQKVEPGLEESEELDADDI</sequence>
<dbReference type="PROSITE" id="PS50084">
    <property type="entry name" value="KH_TYPE_1"/>
    <property type="match status" value="1"/>
</dbReference>
<feature type="region of interest" description="Disordered" evidence="6">
    <location>
        <begin position="794"/>
        <end position="814"/>
    </location>
</feature>
<feature type="compositionally biased region" description="Acidic residues" evidence="6">
    <location>
        <begin position="802"/>
        <end position="814"/>
    </location>
</feature>
<evidence type="ECO:0000256" key="3">
    <source>
        <dbReference type="ARBA" id="ARBA00044493"/>
    </source>
</evidence>
<comment type="similarity">
    <text evidence="1">Belongs to the CCM1 family.</text>
</comment>
<keyword evidence="2" id="KW-0677">Repeat</keyword>
<feature type="region of interest" description="Disordered" evidence="6">
    <location>
        <begin position="71"/>
        <end position="91"/>
    </location>
</feature>
<dbReference type="Proteomes" id="UP000275385">
    <property type="component" value="Unassembled WGS sequence"/>
</dbReference>
<evidence type="ECO:0000256" key="6">
    <source>
        <dbReference type="SAM" id="MobiDB-lite"/>
    </source>
</evidence>
<proteinExistence type="inferred from homology"/>
<feature type="compositionally biased region" description="Basic and acidic residues" evidence="6">
    <location>
        <begin position="77"/>
        <end position="86"/>
    </location>
</feature>
<comment type="caution">
    <text evidence="7">The sequence shown here is derived from an EMBL/GenBank/DDBJ whole genome shotgun (WGS) entry which is preliminary data.</text>
</comment>
<dbReference type="CDD" id="cd00105">
    <property type="entry name" value="KH-I"/>
    <property type="match status" value="1"/>
</dbReference>
<evidence type="ECO:0008006" key="9">
    <source>
        <dbReference type="Google" id="ProtNLM"/>
    </source>
</evidence>
<dbReference type="EMBL" id="QVQW01000019">
    <property type="protein sequence ID" value="RKU45689.1"/>
    <property type="molecule type" value="Genomic_DNA"/>
</dbReference>
<dbReference type="SUPFAM" id="SSF54791">
    <property type="entry name" value="Eukaryotic type KH-domain (KH-domain type I)"/>
    <property type="match status" value="1"/>
</dbReference>
<keyword evidence="5" id="KW-0694">RNA-binding</keyword>
<keyword evidence="8" id="KW-1185">Reference proteome</keyword>
<organism evidence="7 8">
    <name type="scientific">Coniochaeta pulveracea</name>
    <dbReference type="NCBI Taxonomy" id="177199"/>
    <lineage>
        <taxon>Eukaryota</taxon>
        <taxon>Fungi</taxon>
        <taxon>Dikarya</taxon>
        <taxon>Ascomycota</taxon>
        <taxon>Pezizomycotina</taxon>
        <taxon>Sordariomycetes</taxon>
        <taxon>Sordariomycetidae</taxon>
        <taxon>Coniochaetales</taxon>
        <taxon>Coniochaetaceae</taxon>
        <taxon>Coniochaeta</taxon>
    </lineage>
</organism>
<evidence type="ECO:0000256" key="1">
    <source>
        <dbReference type="ARBA" id="ARBA00006192"/>
    </source>
</evidence>
<comment type="function">
    <text evidence="3">Regulates mitochondrial small subunit maturation by controlling 15S rRNA 5'-end processing. Localizes to the 5' precursor of the 15S rRNA in a position that is subsequently occupied by mS47 in the mature yeast mtSSU. Uses structure and sequence-specific RNA recognition, binding to a single-stranded region of the precursor and specifically recognizing bases -6 to -1. The exchange of Ccm1 for mS47 is coupled to the irreversible removal of precursor rRNA that is accompanied by conformational changes of the mitoribosomal proteins uS5m and mS26. These conformational changes signal completion of 5'-end rRNA processing through protection of the mature 5'-end of the 15S rRNA and stabilization of mS47. The removal of the 5' precursor together with the dissociation of Ccm1 may be catalyzed by the 5'-3' exoribonuclease Pet127. Involved in the specific removal of group I introns in mitochondrial encoded transcripts.</text>
</comment>
<protein>
    <recommendedName>
        <fullName evidence="9">K Homology domain-containing protein</fullName>
    </recommendedName>
</protein>
<dbReference type="PANTHER" id="PTHR47936">
    <property type="entry name" value="PPR_LONG DOMAIN-CONTAINING PROTEIN"/>
    <property type="match status" value="1"/>
</dbReference>
<feature type="region of interest" description="Disordered" evidence="6">
    <location>
        <begin position="270"/>
        <end position="289"/>
    </location>
</feature>
<dbReference type="InterPro" id="IPR011990">
    <property type="entry name" value="TPR-like_helical_dom_sf"/>
</dbReference>
<evidence type="ECO:0000256" key="5">
    <source>
        <dbReference type="PROSITE-ProRule" id="PRU00117"/>
    </source>
</evidence>
<dbReference type="PANTHER" id="PTHR47936:SF1">
    <property type="entry name" value="PENTATRICOPEPTIDE REPEAT-CONTAINING PROTEIN GUN1, CHLOROPLASTIC"/>
    <property type="match status" value="1"/>
</dbReference>
<accession>A0A420YCQ9</accession>
<dbReference type="InterPro" id="IPR036612">
    <property type="entry name" value="KH_dom_type_1_sf"/>
</dbReference>
<evidence type="ECO:0000313" key="7">
    <source>
        <dbReference type="EMBL" id="RKU45689.1"/>
    </source>
</evidence>
<reference evidence="7 8" key="1">
    <citation type="submission" date="2018-08" db="EMBL/GenBank/DDBJ databases">
        <title>Draft genome of the lignicolous fungus Coniochaeta pulveracea.</title>
        <authorList>
            <person name="Borstlap C.J."/>
            <person name="De Witt R.N."/>
            <person name="Botha A."/>
            <person name="Volschenk H."/>
        </authorList>
    </citation>
    <scope>NUCLEOTIDE SEQUENCE [LARGE SCALE GENOMIC DNA]</scope>
    <source>
        <strain evidence="7 8">CAB683</strain>
    </source>
</reference>
<dbReference type="AlphaFoldDB" id="A0A420YCQ9"/>
<dbReference type="STRING" id="177199.A0A420YCQ9"/>
<evidence type="ECO:0000313" key="8">
    <source>
        <dbReference type="Proteomes" id="UP000275385"/>
    </source>
</evidence>
<evidence type="ECO:0000256" key="4">
    <source>
        <dbReference type="ARBA" id="ARBA00044511"/>
    </source>
</evidence>
<dbReference type="Gene3D" id="1.25.40.10">
    <property type="entry name" value="Tetratricopeptide repeat domain"/>
    <property type="match status" value="1"/>
</dbReference>
<dbReference type="GO" id="GO:0003723">
    <property type="term" value="F:RNA binding"/>
    <property type="evidence" value="ECO:0007669"/>
    <property type="project" value="UniProtKB-UniRule"/>
</dbReference>
<name>A0A420YCQ9_9PEZI</name>
<comment type="subunit">
    <text evidence="4">Binds to mitochondrial small subunit 15S rRNA.</text>
</comment>
<evidence type="ECO:0000256" key="2">
    <source>
        <dbReference type="ARBA" id="ARBA00022737"/>
    </source>
</evidence>